<reference evidence="2" key="1">
    <citation type="submission" date="2023-05" db="EMBL/GenBank/DDBJ databases">
        <title>Anaerotaeda fermentans gen. nov., sp. nov., a novel anaerobic planctomycete of the new family within the order Sedimentisphaerales isolated from Taman Peninsula, Russia.</title>
        <authorList>
            <person name="Khomyakova M.A."/>
            <person name="Merkel A.Y."/>
            <person name="Slobodkin A.I."/>
        </authorList>
    </citation>
    <scope>NUCLEOTIDE SEQUENCE</scope>
    <source>
        <strain evidence="2">M17dextr</strain>
    </source>
</reference>
<gene>
    <name evidence="2" type="ORF">QJ522_06155</name>
</gene>
<protein>
    <submittedName>
        <fullName evidence="2">Beta-ketoacyl synthase N-terminal-like domain-containing protein</fullName>
    </submittedName>
</protein>
<dbReference type="InterPro" id="IPR016039">
    <property type="entry name" value="Thiolase-like"/>
</dbReference>
<dbReference type="EMBL" id="JASCXX010000005">
    <property type="protein sequence ID" value="MDI6448620.1"/>
    <property type="molecule type" value="Genomic_DNA"/>
</dbReference>
<dbReference type="AlphaFoldDB" id="A0AAW6TSR5"/>
<keyword evidence="3" id="KW-1185">Reference proteome</keyword>
<sequence length="245" mass="25969">MKLEIAGAGWVTPAGIGHSRGGAAFAPGSGALPRLRSTLFLDAAHPRYGRFDLYAKAGFGAIAMALRGAGLERWECKRPIGLVVGTQRGCLDNDVAYFRTAATDGGALASPNLFAYTLPTSMLGEASIQFGLTGPSFVVDNTHVGRMDGIHAALDLLRLGLCSTIVAGWCDVHSEIFSGDPGEPCGAVFAVLSRGGERAAWQWQEKRLVHDCTPIDTIERLVAVVLERTAADGRNKNDEDTGVDR</sequence>
<feature type="domain" description="Beta-ketoacyl synthase-like N-terminal" evidence="1">
    <location>
        <begin position="48"/>
        <end position="172"/>
    </location>
</feature>
<dbReference type="RefSeq" id="WP_349244030.1">
    <property type="nucleotide sequence ID" value="NZ_JASCXX010000005.1"/>
</dbReference>
<dbReference type="Pfam" id="PF00109">
    <property type="entry name" value="ketoacyl-synt"/>
    <property type="match status" value="1"/>
</dbReference>
<accession>A0AAW6TSR5</accession>
<organism evidence="2 3">
    <name type="scientific">Anaerobaca lacustris</name>
    <dbReference type="NCBI Taxonomy" id="3044600"/>
    <lineage>
        <taxon>Bacteria</taxon>
        <taxon>Pseudomonadati</taxon>
        <taxon>Planctomycetota</taxon>
        <taxon>Phycisphaerae</taxon>
        <taxon>Sedimentisphaerales</taxon>
        <taxon>Anaerobacaceae</taxon>
        <taxon>Anaerobaca</taxon>
    </lineage>
</organism>
<evidence type="ECO:0000259" key="1">
    <source>
        <dbReference type="Pfam" id="PF00109"/>
    </source>
</evidence>
<name>A0AAW6TSR5_9BACT</name>
<dbReference type="InterPro" id="IPR014030">
    <property type="entry name" value="Ketoacyl_synth_N"/>
</dbReference>
<evidence type="ECO:0000313" key="3">
    <source>
        <dbReference type="Proteomes" id="UP001431776"/>
    </source>
</evidence>
<dbReference type="Proteomes" id="UP001431776">
    <property type="component" value="Unassembled WGS sequence"/>
</dbReference>
<dbReference type="Gene3D" id="3.40.47.10">
    <property type="match status" value="1"/>
</dbReference>
<proteinExistence type="predicted"/>
<dbReference type="GO" id="GO:0016746">
    <property type="term" value="F:acyltransferase activity"/>
    <property type="evidence" value="ECO:0007669"/>
    <property type="project" value="InterPro"/>
</dbReference>
<comment type="caution">
    <text evidence="2">The sequence shown here is derived from an EMBL/GenBank/DDBJ whole genome shotgun (WGS) entry which is preliminary data.</text>
</comment>
<dbReference type="SUPFAM" id="SSF53901">
    <property type="entry name" value="Thiolase-like"/>
    <property type="match status" value="1"/>
</dbReference>
<evidence type="ECO:0000313" key="2">
    <source>
        <dbReference type="EMBL" id="MDI6448620.1"/>
    </source>
</evidence>